<dbReference type="AlphaFoldDB" id="A0A4R7HYJ9"/>
<evidence type="ECO:0000313" key="3">
    <source>
        <dbReference type="Proteomes" id="UP000294558"/>
    </source>
</evidence>
<evidence type="ECO:0000313" key="2">
    <source>
        <dbReference type="EMBL" id="TDT16181.1"/>
    </source>
</evidence>
<protein>
    <submittedName>
        <fullName evidence="2">Putative DsbA family dithiol-disulfide isomerase</fullName>
    </submittedName>
</protein>
<dbReference type="Pfam" id="PF01323">
    <property type="entry name" value="DSBA"/>
    <property type="match status" value="1"/>
</dbReference>
<dbReference type="InterPro" id="IPR036249">
    <property type="entry name" value="Thioredoxin-like_sf"/>
</dbReference>
<keyword evidence="2" id="KW-0413">Isomerase</keyword>
<proteinExistence type="predicted"/>
<reference evidence="2 3" key="1">
    <citation type="submission" date="2019-03" db="EMBL/GenBank/DDBJ databases">
        <title>Sequencing the genomes of 1000 actinobacteria strains.</title>
        <authorList>
            <person name="Klenk H.-P."/>
        </authorList>
    </citation>
    <scope>NUCLEOTIDE SEQUENCE [LARGE SCALE GENOMIC DNA]</scope>
    <source>
        <strain evidence="2 3">DSM 18936</strain>
    </source>
</reference>
<comment type="caution">
    <text evidence="2">The sequence shown here is derived from an EMBL/GenBank/DDBJ whole genome shotgun (WGS) entry which is preliminary data.</text>
</comment>
<gene>
    <name evidence="2" type="ORF">BDK89_1765</name>
</gene>
<sequence length="253" mass="27384">MTVHDEATTVPKLRVDIWSDVVCPWCYIGKRRFEKAAAELEGELDLEVHFRPYQLDPTASPGKSGPVFDAYARKFGGPEQAQMLIDRVTDTAAGEGLEFHMDRALRANTLLAHRLLWWADQPATPVTQEAMKERLLQAYFVDGLDIGLPETLADCAAELGAERDEILGFLSSDAGVGAVGDDLSQAADHGISAVPTFVIEGQWAIPGAQDTDTFVNVFRRLADKMRVAEQAEAAAEASVDAGDSCEGDACATE</sequence>
<keyword evidence="3" id="KW-1185">Reference proteome</keyword>
<dbReference type="RefSeq" id="WP_133868580.1">
    <property type="nucleotide sequence ID" value="NZ_SOAU01000001.1"/>
</dbReference>
<evidence type="ECO:0000259" key="1">
    <source>
        <dbReference type="Pfam" id="PF01323"/>
    </source>
</evidence>
<dbReference type="SUPFAM" id="SSF52833">
    <property type="entry name" value="Thioredoxin-like"/>
    <property type="match status" value="1"/>
</dbReference>
<dbReference type="OrthoDB" id="9799122at2"/>
<feature type="domain" description="DSBA-like thioredoxin" evidence="1">
    <location>
        <begin position="14"/>
        <end position="216"/>
    </location>
</feature>
<dbReference type="GO" id="GO:0016491">
    <property type="term" value="F:oxidoreductase activity"/>
    <property type="evidence" value="ECO:0007669"/>
    <property type="project" value="InterPro"/>
</dbReference>
<dbReference type="CDD" id="cd03024">
    <property type="entry name" value="DsbA_FrnE"/>
    <property type="match status" value="1"/>
</dbReference>
<dbReference type="PANTHER" id="PTHR13887">
    <property type="entry name" value="GLUTATHIONE S-TRANSFERASE KAPPA"/>
    <property type="match status" value="1"/>
</dbReference>
<accession>A0A4R7HYJ9</accession>
<dbReference type="Gene3D" id="3.40.30.10">
    <property type="entry name" value="Glutaredoxin"/>
    <property type="match status" value="1"/>
</dbReference>
<dbReference type="InterPro" id="IPR001853">
    <property type="entry name" value="DSBA-like_thioredoxin_dom"/>
</dbReference>
<name>A0A4R7HYJ9_9ACTN</name>
<organism evidence="2 3">
    <name type="scientific">Ilumatobacter fluminis</name>
    <dbReference type="NCBI Taxonomy" id="467091"/>
    <lineage>
        <taxon>Bacteria</taxon>
        <taxon>Bacillati</taxon>
        <taxon>Actinomycetota</taxon>
        <taxon>Acidimicrobiia</taxon>
        <taxon>Acidimicrobiales</taxon>
        <taxon>Ilumatobacteraceae</taxon>
        <taxon>Ilumatobacter</taxon>
    </lineage>
</organism>
<dbReference type="PANTHER" id="PTHR13887:SF41">
    <property type="entry name" value="THIOREDOXIN SUPERFAMILY PROTEIN"/>
    <property type="match status" value="1"/>
</dbReference>
<dbReference type="EMBL" id="SOAU01000001">
    <property type="protein sequence ID" value="TDT16181.1"/>
    <property type="molecule type" value="Genomic_DNA"/>
</dbReference>
<dbReference type="GO" id="GO:0016853">
    <property type="term" value="F:isomerase activity"/>
    <property type="evidence" value="ECO:0007669"/>
    <property type="project" value="UniProtKB-KW"/>
</dbReference>
<dbReference type="Proteomes" id="UP000294558">
    <property type="component" value="Unassembled WGS sequence"/>
</dbReference>